<proteinExistence type="predicted"/>
<evidence type="ECO:0000313" key="4">
    <source>
        <dbReference type="Proteomes" id="UP001291926"/>
    </source>
</evidence>
<name>A0ABR0CVZ1_9LAMI</name>
<protein>
    <recommendedName>
        <fullName evidence="2">NB-ARC domain-containing protein</fullName>
    </recommendedName>
</protein>
<dbReference type="Gene3D" id="3.40.50.300">
    <property type="entry name" value="P-loop containing nucleotide triphosphate hydrolases"/>
    <property type="match status" value="1"/>
</dbReference>
<evidence type="ECO:0000256" key="1">
    <source>
        <dbReference type="ARBA" id="ARBA00022821"/>
    </source>
</evidence>
<feature type="domain" description="NB-ARC" evidence="2">
    <location>
        <begin position="16"/>
        <end position="99"/>
    </location>
</feature>
<evidence type="ECO:0000313" key="3">
    <source>
        <dbReference type="EMBL" id="KAK4480929.1"/>
    </source>
</evidence>
<gene>
    <name evidence="3" type="ORF">RD792_011787</name>
</gene>
<keyword evidence="4" id="KW-1185">Reference proteome</keyword>
<dbReference type="PANTHER" id="PTHR36766">
    <property type="entry name" value="PLANT BROAD-SPECTRUM MILDEW RESISTANCE PROTEIN RPW8"/>
    <property type="match status" value="1"/>
</dbReference>
<organism evidence="3 4">
    <name type="scientific">Penstemon davidsonii</name>
    <dbReference type="NCBI Taxonomy" id="160366"/>
    <lineage>
        <taxon>Eukaryota</taxon>
        <taxon>Viridiplantae</taxon>
        <taxon>Streptophyta</taxon>
        <taxon>Embryophyta</taxon>
        <taxon>Tracheophyta</taxon>
        <taxon>Spermatophyta</taxon>
        <taxon>Magnoliopsida</taxon>
        <taxon>eudicotyledons</taxon>
        <taxon>Gunneridae</taxon>
        <taxon>Pentapetalae</taxon>
        <taxon>asterids</taxon>
        <taxon>lamiids</taxon>
        <taxon>Lamiales</taxon>
        <taxon>Plantaginaceae</taxon>
        <taxon>Cheloneae</taxon>
        <taxon>Penstemon</taxon>
    </lineage>
</organism>
<sequence length="282" mass="32188">MGTPTTMIIEIVVGFEDDIANISNDLIGGSKNRQIISIFGMPGLGKTTIANKLYSHHSIADHFDERGWCVVSQTYQNRKVLIDILMSLSKTKIEKNNIFELKHDSIVHSLPLLKEDQCWRLLEKKVFSKELCPPQLQDIGERIALGGDFDYREIAQPSFSQISLACFCGRRMGDKRCEHFPQLQTLLVSECINLKEIHSEIGDIPTLQKIEVYNSGYEVYKSAVQIEQEQLENGNEELQVITSNKLNMEDMKIEVYDDSGYEINKSVVQIEQEQRENGNEEL</sequence>
<evidence type="ECO:0000259" key="2">
    <source>
        <dbReference type="Pfam" id="PF00931"/>
    </source>
</evidence>
<dbReference type="InterPro" id="IPR002182">
    <property type="entry name" value="NB-ARC"/>
</dbReference>
<reference evidence="3 4" key="1">
    <citation type="journal article" date="2023" name="bioRxiv">
        <title>Genome report: Whole genome sequence and annotation of Penstemon davidsonii.</title>
        <authorList>
            <person name="Ostevik K.L."/>
            <person name="Alabady M."/>
            <person name="Zhang M."/>
            <person name="Rausher M.D."/>
        </authorList>
    </citation>
    <scope>NUCLEOTIDE SEQUENCE [LARGE SCALE GENOMIC DNA]</scope>
    <source>
        <strain evidence="3">DNT005</strain>
        <tissue evidence="3">Whole leaf</tissue>
    </source>
</reference>
<dbReference type="Pfam" id="PF00931">
    <property type="entry name" value="NB-ARC"/>
    <property type="match status" value="1"/>
</dbReference>
<dbReference type="PANTHER" id="PTHR36766:SF44">
    <property type="entry name" value="NBS-CODING RESISTANCE GENE ANALOG"/>
    <property type="match status" value="1"/>
</dbReference>
<dbReference type="EMBL" id="JAYDYQ010002685">
    <property type="protein sequence ID" value="KAK4480929.1"/>
    <property type="molecule type" value="Genomic_DNA"/>
</dbReference>
<keyword evidence="1" id="KW-0611">Plant defense</keyword>
<dbReference type="InterPro" id="IPR027417">
    <property type="entry name" value="P-loop_NTPase"/>
</dbReference>
<dbReference type="Proteomes" id="UP001291926">
    <property type="component" value="Unassembled WGS sequence"/>
</dbReference>
<dbReference type="SUPFAM" id="SSF52540">
    <property type="entry name" value="P-loop containing nucleoside triphosphate hydrolases"/>
    <property type="match status" value="1"/>
</dbReference>
<accession>A0ABR0CVZ1</accession>
<comment type="caution">
    <text evidence="3">The sequence shown here is derived from an EMBL/GenBank/DDBJ whole genome shotgun (WGS) entry which is preliminary data.</text>
</comment>